<organism evidence="11 12">
    <name type="scientific">Eleusine coracana subsp. coracana</name>
    <dbReference type="NCBI Taxonomy" id="191504"/>
    <lineage>
        <taxon>Eukaryota</taxon>
        <taxon>Viridiplantae</taxon>
        <taxon>Streptophyta</taxon>
        <taxon>Embryophyta</taxon>
        <taxon>Tracheophyta</taxon>
        <taxon>Spermatophyta</taxon>
        <taxon>Magnoliopsida</taxon>
        <taxon>Liliopsida</taxon>
        <taxon>Poales</taxon>
        <taxon>Poaceae</taxon>
        <taxon>PACMAD clade</taxon>
        <taxon>Chloridoideae</taxon>
        <taxon>Cynodonteae</taxon>
        <taxon>Eleusininae</taxon>
        <taxon>Eleusine</taxon>
    </lineage>
</organism>
<reference evidence="11" key="2">
    <citation type="submission" date="2021-12" db="EMBL/GenBank/DDBJ databases">
        <title>Resequencing data analysis of finger millet.</title>
        <authorList>
            <person name="Hatakeyama M."/>
            <person name="Aluri S."/>
            <person name="Balachadran M.T."/>
            <person name="Sivarajan S.R."/>
            <person name="Poveda L."/>
            <person name="Shimizu-Inatsugi R."/>
            <person name="Schlapbach R."/>
            <person name="Sreeman S.M."/>
            <person name="Shimizu K.K."/>
        </authorList>
    </citation>
    <scope>NUCLEOTIDE SEQUENCE</scope>
</reference>
<keyword evidence="12" id="KW-1185">Reference proteome</keyword>
<dbReference type="SUPFAM" id="SSF53686">
    <property type="entry name" value="Tryptophan synthase beta subunit-like PLP-dependent enzymes"/>
    <property type="match status" value="1"/>
</dbReference>
<evidence type="ECO:0000256" key="4">
    <source>
        <dbReference type="ARBA" id="ARBA00022679"/>
    </source>
</evidence>
<evidence type="ECO:0000256" key="2">
    <source>
        <dbReference type="ARBA" id="ARBA00007103"/>
    </source>
</evidence>
<dbReference type="FunFam" id="3.40.50.1100:FF:000006">
    <property type="entry name" value="Cysteine synthase"/>
    <property type="match status" value="1"/>
</dbReference>
<accession>A0AAV5CSE0</accession>
<dbReference type="InterPro" id="IPR050214">
    <property type="entry name" value="Cys_Synth/Cystath_Beta-Synth"/>
</dbReference>
<dbReference type="Gene3D" id="3.40.50.1100">
    <property type="match status" value="2"/>
</dbReference>
<feature type="domain" description="Tryptophan synthase beta chain-like PALP" evidence="9">
    <location>
        <begin position="350"/>
        <end position="484"/>
    </location>
</feature>
<dbReference type="PANTHER" id="PTHR10314">
    <property type="entry name" value="CYSTATHIONINE BETA-SYNTHASE"/>
    <property type="match status" value="1"/>
</dbReference>
<evidence type="ECO:0000256" key="1">
    <source>
        <dbReference type="ARBA" id="ARBA00001933"/>
    </source>
</evidence>
<dbReference type="Proteomes" id="UP001054889">
    <property type="component" value="Unassembled WGS sequence"/>
</dbReference>
<protein>
    <recommendedName>
        <fullName evidence="13">Cysteine synthase</fullName>
    </recommendedName>
</protein>
<evidence type="ECO:0000256" key="6">
    <source>
        <dbReference type="ARBA" id="ARBA00023192"/>
    </source>
</evidence>
<dbReference type="EMBL" id="BQKI01000008">
    <property type="protein sequence ID" value="GJN00915.1"/>
    <property type="molecule type" value="Genomic_DNA"/>
</dbReference>
<evidence type="ECO:0008006" key="13">
    <source>
        <dbReference type="Google" id="ProtNLM"/>
    </source>
</evidence>
<evidence type="ECO:0000313" key="11">
    <source>
        <dbReference type="EMBL" id="GJN00915.1"/>
    </source>
</evidence>
<sequence>MAYPSRQHQPLRIPWFSSSTNGTSTTRSMPWSGLWRAGDEDWTARRFELEPDSKFRLTYNNPVFFEGEFYCLGDLGNLAVFSPSDMEFRVLDKLESIYDDDDCRVGYNRCHLVEFRGELIAVFVPQHEIPIEMFKLDRSQMAWTKLERLDDATMFVHNQARRQSQCSSGSAATKVLVAARSFDEPLSACYFCEKLRNRSEKSMAREQTGRRGIPSLLKSSSSEKGGLEDQEHIASDVTQLIGWTPLIELKRITSKDGINARIVSKMEAYQPLGSIKDRCALRIIEDAEEKGLISPGVTTLLAQTTGNLGLGLVLIAIHKGYKFAAVMPGQYSLDKEILLRYMGAEVFLSGPEIWMDTAGKVDIFVPCSGTGGTISGVGKYLKMQNPNVKIICVEPAESPVISGGDPGKHKIQGIGPGFLPETLDTSVLDEVVTMTSEEVIVNARRLAKEEGLLVGISSGANLAACLKVASREENQGKMIVTMFPSRGEGYMSTDLFAAAREECSATTV</sequence>
<feature type="domain" description="KIB1-4 beta-propeller" evidence="10">
    <location>
        <begin position="34"/>
        <end position="159"/>
    </location>
</feature>
<name>A0AAV5CSE0_ELECO</name>
<keyword evidence="5" id="KW-0663">Pyridoxal phosphate</keyword>
<feature type="compositionally biased region" description="Low complexity" evidence="8">
    <location>
        <begin position="215"/>
        <end position="224"/>
    </location>
</feature>
<comment type="pathway">
    <text evidence="7">Amino-acid biosynthesis.</text>
</comment>
<keyword evidence="3" id="KW-0028">Amino-acid biosynthesis</keyword>
<evidence type="ECO:0000259" key="10">
    <source>
        <dbReference type="Pfam" id="PF03478"/>
    </source>
</evidence>
<evidence type="ECO:0000259" key="9">
    <source>
        <dbReference type="Pfam" id="PF00291"/>
    </source>
</evidence>
<evidence type="ECO:0000256" key="7">
    <source>
        <dbReference type="ARBA" id="ARBA00029440"/>
    </source>
</evidence>
<evidence type="ECO:0000256" key="5">
    <source>
        <dbReference type="ARBA" id="ARBA00022898"/>
    </source>
</evidence>
<keyword evidence="6" id="KW-0198">Cysteine biosynthesis</keyword>
<evidence type="ECO:0000256" key="3">
    <source>
        <dbReference type="ARBA" id="ARBA00022605"/>
    </source>
</evidence>
<proteinExistence type="inferred from homology"/>
<dbReference type="InterPro" id="IPR036052">
    <property type="entry name" value="TrpB-like_PALP_sf"/>
</dbReference>
<dbReference type="GO" id="GO:0016740">
    <property type="term" value="F:transferase activity"/>
    <property type="evidence" value="ECO:0007669"/>
    <property type="project" value="UniProtKB-KW"/>
</dbReference>
<gene>
    <name evidence="11" type="primary">ga18142</name>
    <name evidence="11" type="ORF">PR202_ga18142</name>
</gene>
<dbReference type="AlphaFoldDB" id="A0AAV5CSE0"/>
<comment type="caution">
    <text evidence="11">The sequence shown here is derived from an EMBL/GenBank/DDBJ whole genome shotgun (WGS) entry which is preliminary data.</text>
</comment>
<dbReference type="Pfam" id="PF00291">
    <property type="entry name" value="PALP"/>
    <property type="match status" value="2"/>
</dbReference>
<feature type="domain" description="Tryptophan synthase beta chain-like PALP" evidence="9">
    <location>
        <begin position="237"/>
        <end position="349"/>
    </location>
</feature>
<dbReference type="InterPro" id="IPR005174">
    <property type="entry name" value="KIB1-4_b-propeller"/>
</dbReference>
<keyword evidence="4" id="KW-0808">Transferase</keyword>
<dbReference type="CDD" id="cd01561">
    <property type="entry name" value="CBS_like"/>
    <property type="match status" value="1"/>
</dbReference>
<evidence type="ECO:0000313" key="12">
    <source>
        <dbReference type="Proteomes" id="UP001054889"/>
    </source>
</evidence>
<dbReference type="GO" id="GO:0019344">
    <property type="term" value="P:cysteine biosynthetic process"/>
    <property type="evidence" value="ECO:0007669"/>
    <property type="project" value="UniProtKB-KW"/>
</dbReference>
<comment type="similarity">
    <text evidence="2">Belongs to the cysteine synthase/cystathionine beta-synthase family.</text>
</comment>
<reference evidence="11" key="1">
    <citation type="journal article" date="2018" name="DNA Res.">
        <title>Multiple hybrid de novo genome assembly of finger millet, an orphan allotetraploid crop.</title>
        <authorList>
            <person name="Hatakeyama M."/>
            <person name="Aluri S."/>
            <person name="Balachadran M.T."/>
            <person name="Sivarajan S.R."/>
            <person name="Patrignani A."/>
            <person name="Gruter S."/>
            <person name="Poveda L."/>
            <person name="Shimizu-Inatsugi R."/>
            <person name="Baeten J."/>
            <person name="Francoijs K.J."/>
            <person name="Nataraja K.N."/>
            <person name="Reddy Y.A.N."/>
            <person name="Phadnis S."/>
            <person name="Ravikumar R.L."/>
            <person name="Schlapbach R."/>
            <person name="Sreeman S.M."/>
            <person name="Shimizu K.K."/>
        </authorList>
    </citation>
    <scope>NUCLEOTIDE SEQUENCE</scope>
</reference>
<feature type="region of interest" description="Disordered" evidence="8">
    <location>
        <begin position="202"/>
        <end position="229"/>
    </location>
</feature>
<dbReference type="InterPro" id="IPR001926">
    <property type="entry name" value="TrpB-like_PALP"/>
</dbReference>
<evidence type="ECO:0000256" key="8">
    <source>
        <dbReference type="SAM" id="MobiDB-lite"/>
    </source>
</evidence>
<comment type="cofactor">
    <cofactor evidence="1">
        <name>pyridoxal 5'-phosphate</name>
        <dbReference type="ChEBI" id="CHEBI:597326"/>
    </cofactor>
</comment>
<dbReference type="Pfam" id="PF03478">
    <property type="entry name" value="Beta-prop_KIB1-4"/>
    <property type="match status" value="1"/>
</dbReference>